<feature type="transmembrane region" description="Helical" evidence="1">
    <location>
        <begin position="6"/>
        <end position="26"/>
    </location>
</feature>
<keyword evidence="1" id="KW-0472">Membrane</keyword>
<dbReference type="AlphaFoldDB" id="A0A078AQT6"/>
<evidence type="ECO:0000313" key="3">
    <source>
        <dbReference type="Proteomes" id="UP000039865"/>
    </source>
</evidence>
<sequence>MSSYFTKLGYFLFGVGIVNLSSYTTLKNYQDKNKAELEKIFEQHQNELTIKNLDVQPLNLQASVL</sequence>
<dbReference type="Proteomes" id="UP000039865">
    <property type="component" value="Unassembled WGS sequence"/>
</dbReference>
<evidence type="ECO:0000256" key="1">
    <source>
        <dbReference type="SAM" id="Phobius"/>
    </source>
</evidence>
<evidence type="ECO:0000313" key="2">
    <source>
        <dbReference type="EMBL" id="CDW83602.1"/>
    </source>
</evidence>
<name>A0A078AQT6_STYLE</name>
<keyword evidence="3" id="KW-1185">Reference proteome</keyword>
<protein>
    <submittedName>
        <fullName evidence="2">Uncharacterized protein</fullName>
    </submittedName>
</protein>
<reference evidence="2 3" key="1">
    <citation type="submission" date="2014-06" db="EMBL/GenBank/DDBJ databases">
        <authorList>
            <person name="Swart Estienne"/>
        </authorList>
    </citation>
    <scope>NUCLEOTIDE SEQUENCE [LARGE SCALE GENOMIC DNA]</scope>
    <source>
        <strain evidence="2 3">130c</strain>
    </source>
</reference>
<accession>A0A078AQT6</accession>
<proteinExistence type="predicted"/>
<dbReference type="EMBL" id="CCKQ01011994">
    <property type="protein sequence ID" value="CDW83602.1"/>
    <property type="molecule type" value="Genomic_DNA"/>
</dbReference>
<dbReference type="InParanoid" id="A0A078AQT6"/>
<organism evidence="2 3">
    <name type="scientific">Stylonychia lemnae</name>
    <name type="common">Ciliate</name>
    <dbReference type="NCBI Taxonomy" id="5949"/>
    <lineage>
        <taxon>Eukaryota</taxon>
        <taxon>Sar</taxon>
        <taxon>Alveolata</taxon>
        <taxon>Ciliophora</taxon>
        <taxon>Intramacronucleata</taxon>
        <taxon>Spirotrichea</taxon>
        <taxon>Stichotrichia</taxon>
        <taxon>Sporadotrichida</taxon>
        <taxon>Oxytrichidae</taxon>
        <taxon>Stylonychinae</taxon>
        <taxon>Stylonychia</taxon>
    </lineage>
</organism>
<keyword evidence="1" id="KW-1133">Transmembrane helix</keyword>
<keyword evidence="1" id="KW-0812">Transmembrane</keyword>
<gene>
    <name evidence="2" type="primary">Contig130.g155</name>
    <name evidence="2" type="ORF">STYLEM_12650</name>
</gene>